<keyword evidence="2" id="KW-1185">Reference proteome</keyword>
<sequence length="234" mass="27195">MKELVDPYFLTTPFEQWKLSSFIETRSGPGFVKRDCLYFYKEGLQNICKSSEFDDEQKAMALKLIEKFKEDKKQCAELLKTRENHQVTARSIRSANSTIYTTFTQADVSVSGLKVQKNQIYEFCNDYPNFDDDFLTTTDLNPESSQGIKHNLDNEVDDAERSIVGGKSTSWVVNGINIRQRLTEYQETGLPKTRPVYYDVIMFTDKNQDGFLGTLEENVVVQMRKEIERKDNRR</sequence>
<reference evidence="1 2" key="1">
    <citation type="submission" date="2018-06" db="EMBL/GenBank/DDBJ databases">
        <title>Comparative genomics reveals the genomic features of Rhizophagus irregularis, R. cerebriforme, R. diaphanum and Gigaspora rosea, and their symbiotic lifestyle signature.</title>
        <authorList>
            <person name="Morin E."/>
            <person name="San Clemente H."/>
            <person name="Chen E.C.H."/>
            <person name="De La Providencia I."/>
            <person name="Hainaut M."/>
            <person name="Kuo A."/>
            <person name="Kohler A."/>
            <person name="Murat C."/>
            <person name="Tang N."/>
            <person name="Roy S."/>
            <person name="Loubradou J."/>
            <person name="Henrissat B."/>
            <person name="Grigoriev I.V."/>
            <person name="Corradi N."/>
            <person name="Roux C."/>
            <person name="Martin F.M."/>
        </authorList>
    </citation>
    <scope>NUCLEOTIDE SEQUENCE [LARGE SCALE GENOMIC DNA]</scope>
    <source>
        <strain evidence="1 2">DAOM 194757</strain>
    </source>
</reference>
<evidence type="ECO:0000313" key="1">
    <source>
        <dbReference type="EMBL" id="RIB20825.1"/>
    </source>
</evidence>
<dbReference type="OrthoDB" id="2407621at2759"/>
<protein>
    <submittedName>
        <fullName evidence="1">Uncharacterized protein</fullName>
    </submittedName>
</protein>
<evidence type="ECO:0000313" key="2">
    <source>
        <dbReference type="Proteomes" id="UP000266673"/>
    </source>
</evidence>
<comment type="caution">
    <text evidence="1">The sequence shown here is derived from an EMBL/GenBank/DDBJ whole genome shotgun (WGS) entry which is preliminary data.</text>
</comment>
<dbReference type="AlphaFoldDB" id="A0A397VEC7"/>
<organism evidence="1 2">
    <name type="scientific">Gigaspora rosea</name>
    <dbReference type="NCBI Taxonomy" id="44941"/>
    <lineage>
        <taxon>Eukaryota</taxon>
        <taxon>Fungi</taxon>
        <taxon>Fungi incertae sedis</taxon>
        <taxon>Mucoromycota</taxon>
        <taxon>Glomeromycotina</taxon>
        <taxon>Glomeromycetes</taxon>
        <taxon>Diversisporales</taxon>
        <taxon>Gigasporaceae</taxon>
        <taxon>Gigaspora</taxon>
    </lineage>
</organism>
<proteinExistence type="predicted"/>
<dbReference type="EMBL" id="QKWP01000396">
    <property type="protein sequence ID" value="RIB20825.1"/>
    <property type="molecule type" value="Genomic_DNA"/>
</dbReference>
<gene>
    <name evidence="1" type="ORF">C2G38_2178333</name>
</gene>
<dbReference type="Proteomes" id="UP000266673">
    <property type="component" value="Unassembled WGS sequence"/>
</dbReference>
<name>A0A397VEC7_9GLOM</name>
<accession>A0A397VEC7</accession>